<dbReference type="PANTHER" id="PTHR32347:SF23">
    <property type="entry name" value="BLL5650 PROTEIN"/>
    <property type="match status" value="1"/>
</dbReference>
<keyword evidence="6" id="KW-0812">Transmembrane</keyword>
<evidence type="ECO:0000259" key="8">
    <source>
        <dbReference type="Pfam" id="PF25990"/>
    </source>
</evidence>
<dbReference type="GO" id="GO:0016020">
    <property type="term" value="C:membrane"/>
    <property type="evidence" value="ECO:0007669"/>
    <property type="project" value="InterPro"/>
</dbReference>
<dbReference type="GO" id="GO:0022857">
    <property type="term" value="F:transmembrane transporter activity"/>
    <property type="evidence" value="ECO:0007669"/>
    <property type="project" value="InterPro"/>
</dbReference>
<dbReference type="Gene3D" id="2.40.50.100">
    <property type="match status" value="1"/>
</dbReference>
<evidence type="ECO:0000313" key="9">
    <source>
        <dbReference type="EMBL" id="RHD56423.1"/>
    </source>
</evidence>
<proteinExistence type="inferred from homology"/>
<dbReference type="InterPro" id="IPR006143">
    <property type="entry name" value="RND_pump_MFP"/>
</dbReference>
<keyword evidence="6" id="KW-0472">Membrane</keyword>
<keyword evidence="3 4" id="KW-0175">Coiled coil</keyword>
<dbReference type="GO" id="GO:0030313">
    <property type="term" value="C:cell envelope"/>
    <property type="evidence" value="ECO:0007669"/>
    <property type="project" value="UniProtKB-SubCell"/>
</dbReference>
<evidence type="ECO:0000256" key="6">
    <source>
        <dbReference type="SAM" id="Phobius"/>
    </source>
</evidence>
<organism evidence="9 10">
    <name type="scientific">Collinsella intestinalis</name>
    <dbReference type="NCBI Taxonomy" id="147207"/>
    <lineage>
        <taxon>Bacteria</taxon>
        <taxon>Bacillati</taxon>
        <taxon>Actinomycetota</taxon>
        <taxon>Coriobacteriia</taxon>
        <taxon>Coriobacteriales</taxon>
        <taxon>Coriobacteriaceae</taxon>
        <taxon>Collinsella</taxon>
    </lineage>
</organism>
<comment type="similarity">
    <text evidence="2">Belongs to the membrane fusion protein (MFP) (TC 8.A.1) family.</text>
</comment>
<dbReference type="PANTHER" id="PTHR32347">
    <property type="entry name" value="EFFLUX SYSTEM COMPONENT YKNX-RELATED"/>
    <property type="match status" value="1"/>
</dbReference>
<sequence length="483" mass="49986">MSDTNRENDPMDEFLSTLGDEPQETKVLRVPEVIPTIQDDAANTESNAGPDGQTPLEGSDAEAYAALKAKRAERRRKKLMRRGIVIGVTAVVIGGGAIAINILGKEPKQMMEAVTDFAVQGDFETIVDAKGTLQPLSATVITPEVGGQIESVNVVAGQTVKEGDVLMTIKNPELDRAVAEADRALRQARADLAAAQQALAEAKQLASQPTADPMAGPAGDVAGAQQAVNAAQVAVESAQASYNDAAAKAALRNVRAPAAGSIVAMNAQVGADLGESLGGAGTNGPLMQIADLSKMKVTIQVEEEDIASVAVDQTATISCPAFPGLSMTGRVTGIASIASGDGAQMSYDGMGGSPTFAVDIMIDAPDPRLKPGMTAEVSLTTQKLENVVMVPMTALLTDDGETYYVNLETDPETHATERLDVRVVAKNDDYAVVGKPADAPADQNSDMPESPLSDSDVLVIAGGAMPEDELMDDGASGGGMEVR</sequence>
<evidence type="ECO:0000313" key="10">
    <source>
        <dbReference type="Proteomes" id="UP000286050"/>
    </source>
</evidence>
<feature type="domain" description="YknX-like beta-barrel" evidence="8">
    <location>
        <begin position="295"/>
        <end position="377"/>
    </location>
</feature>
<feature type="coiled-coil region" evidence="4">
    <location>
        <begin position="178"/>
        <end position="205"/>
    </location>
</feature>
<accession>A0A414FXU9</accession>
<dbReference type="Pfam" id="PF25917">
    <property type="entry name" value="BSH_RND"/>
    <property type="match status" value="1"/>
</dbReference>
<feature type="region of interest" description="Disordered" evidence="5">
    <location>
        <begin position="434"/>
        <end position="483"/>
    </location>
</feature>
<dbReference type="SUPFAM" id="SSF111369">
    <property type="entry name" value="HlyD-like secretion proteins"/>
    <property type="match status" value="1"/>
</dbReference>
<dbReference type="EMBL" id="QSJI01000002">
    <property type="protein sequence ID" value="RHD56423.1"/>
    <property type="molecule type" value="Genomic_DNA"/>
</dbReference>
<evidence type="ECO:0000259" key="7">
    <source>
        <dbReference type="Pfam" id="PF25917"/>
    </source>
</evidence>
<feature type="domain" description="Multidrug resistance protein MdtA-like barrel-sandwich hybrid" evidence="7">
    <location>
        <begin position="141"/>
        <end position="271"/>
    </location>
</feature>
<evidence type="ECO:0000256" key="4">
    <source>
        <dbReference type="SAM" id="Coils"/>
    </source>
</evidence>
<dbReference type="Pfam" id="PF25990">
    <property type="entry name" value="Beta-barrel_YknX"/>
    <property type="match status" value="1"/>
</dbReference>
<comment type="caution">
    <text evidence="9">The sequence shown here is derived from an EMBL/GenBank/DDBJ whole genome shotgun (WGS) entry which is preliminary data.</text>
</comment>
<dbReference type="InterPro" id="IPR050465">
    <property type="entry name" value="UPF0194_transport"/>
</dbReference>
<dbReference type="NCBIfam" id="TIGR01730">
    <property type="entry name" value="RND_mfp"/>
    <property type="match status" value="1"/>
</dbReference>
<dbReference type="AlphaFoldDB" id="A0A414FXU9"/>
<evidence type="ECO:0000256" key="5">
    <source>
        <dbReference type="SAM" id="MobiDB-lite"/>
    </source>
</evidence>
<reference evidence="9 10" key="1">
    <citation type="submission" date="2018-08" db="EMBL/GenBank/DDBJ databases">
        <title>A genome reference for cultivated species of the human gut microbiota.</title>
        <authorList>
            <person name="Zou Y."/>
            <person name="Xue W."/>
            <person name="Luo G."/>
        </authorList>
    </citation>
    <scope>NUCLEOTIDE SEQUENCE [LARGE SCALE GENOMIC DNA]</scope>
    <source>
        <strain evidence="9 10">AM30-5LB</strain>
    </source>
</reference>
<evidence type="ECO:0000256" key="2">
    <source>
        <dbReference type="ARBA" id="ARBA00009477"/>
    </source>
</evidence>
<feature type="region of interest" description="Disordered" evidence="5">
    <location>
        <begin position="1"/>
        <end position="59"/>
    </location>
</feature>
<dbReference type="Gene3D" id="2.40.30.170">
    <property type="match status" value="1"/>
</dbReference>
<keyword evidence="6" id="KW-1133">Transmembrane helix</keyword>
<protein>
    <submittedName>
        <fullName evidence="9">Efflux RND transporter periplasmic adaptor subunit</fullName>
    </submittedName>
</protein>
<name>A0A414FXU9_9ACTN</name>
<evidence type="ECO:0000256" key="3">
    <source>
        <dbReference type="ARBA" id="ARBA00023054"/>
    </source>
</evidence>
<feature type="transmembrane region" description="Helical" evidence="6">
    <location>
        <begin position="84"/>
        <end position="104"/>
    </location>
</feature>
<dbReference type="Proteomes" id="UP000286050">
    <property type="component" value="Unassembled WGS sequence"/>
</dbReference>
<comment type="subcellular location">
    <subcellularLocation>
        <location evidence="1">Cell envelope</location>
    </subcellularLocation>
</comment>
<dbReference type="InterPro" id="IPR058625">
    <property type="entry name" value="MdtA-like_BSH"/>
</dbReference>
<dbReference type="RefSeq" id="WP_118271484.1">
    <property type="nucleotide sequence ID" value="NZ_QSJI01000002.1"/>
</dbReference>
<gene>
    <name evidence="9" type="ORF">DW787_02365</name>
</gene>
<dbReference type="InterPro" id="IPR058636">
    <property type="entry name" value="Beta-barrel_YknX"/>
</dbReference>
<evidence type="ECO:0000256" key="1">
    <source>
        <dbReference type="ARBA" id="ARBA00004196"/>
    </source>
</evidence>